<accession>A0A9J7HMR7</accession>
<feature type="chain" id="PRO_5039893911" evidence="1">
    <location>
        <begin position="21"/>
        <end position="123"/>
    </location>
</feature>
<gene>
    <name evidence="3" type="primary">LOC118405631</name>
</gene>
<feature type="signal peptide" evidence="1">
    <location>
        <begin position="1"/>
        <end position="20"/>
    </location>
</feature>
<dbReference type="KEGG" id="bfo:118405631"/>
<dbReference type="OMA" id="CRTRQYV"/>
<organism evidence="2 3">
    <name type="scientific">Branchiostoma floridae</name>
    <name type="common">Florida lancelet</name>
    <name type="synonym">Amphioxus</name>
    <dbReference type="NCBI Taxonomy" id="7739"/>
    <lineage>
        <taxon>Eukaryota</taxon>
        <taxon>Metazoa</taxon>
        <taxon>Chordata</taxon>
        <taxon>Cephalochordata</taxon>
        <taxon>Leptocardii</taxon>
        <taxon>Amphioxiformes</taxon>
        <taxon>Branchiostomatidae</taxon>
        <taxon>Branchiostoma</taxon>
    </lineage>
</organism>
<reference evidence="2" key="1">
    <citation type="journal article" date="2020" name="Nat. Ecol. Evol.">
        <title>Deeply conserved synteny resolves early events in vertebrate evolution.</title>
        <authorList>
            <person name="Simakov O."/>
            <person name="Marletaz F."/>
            <person name="Yue J.X."/>
            <person name="O'Connell B."/>
            <person name="Jenkins J."/>
            <person name="Brandt A."/>
            <person name="Calef R."/>
            <person name="Tung C.H."/>
            <person name="Huang T.K."/>
            <person name="Schmutz J."/>
            <person name="Satoh N."/>
            <person name="Yu J.K."/>
            <person name="Putnam N.H."/>
            <person name="Green R.E."/>
            <person name="Rokhsar D.S."/>
        </authorList>
    </citation>
    <scope>NUCLEOTIDE SEQUENCE [LARGE SCALE GENOMIC DNA]</scope>
    <source>
        <strain evidence="2">S238N-H82</strain>
    </source>
</reference>
<name>A0A9J7HMR7_BRAFL</name>
<sequence>MQPVRSFAVFIVCVLSVTQAQFQVQTTCSTNVDCLIRGCCRVDGTVVFHWASDFAVTGQCGLYLQEGEECRTGVPFQSVYDCQCADGLLCFPNPGGYAVGTCRTRQYVDDHGGMGFLDMFDGK</sequence>
<protein>
    <submittedName>
        <fullName evidence="3">Uncharacterized protein LOC118405631</fullName>
    </submittedName>
</protein>
<keyword evidence="1" id="KW-0732">Signal</keyword>
<evidence type="ECO:0000256" key="1">
    <source>
        <dbReference type="SAM" id="SignalP"/>
    </source>
</evidence>
<dbReference type="RefSeq" id="XP_035661092.1">
    <property type="nucleotide sequence ID" value="XM_035805199.1"/>
</dbReference>
<dbReference type="Gene3D" id="2.10.80.10">
    <property type="entry name" value="Lipase, subunit A"/>
    <property type="match status" value="1"/>
</dbReference>
<dbReference type="OrthoDB" id="10268926at2759"/>
<dbReference type="Proteomes" id="UP000001554">
    <property type="component" value="Chromosome 18"/>
</dbReference>
<dbReference type="AlphaFoldDB" id="A0A9J7HMR7"/>
<proteinExistence type="predicted"/>
<evidence type="ECO:0000313" key="2">
    <source>
        <dbReference type="Proteomes" id="UP000001554"/>
    </source>
</evidence>
<evidence type="ECO:0000313" key="3">
    <source>
        <dbReference type="RefSeq" id="XP_035661092.1"/>
    </source>
</evidence>
<dbReference type="GeneID" id="118405631"/>
<keyword evidence="2" id="KW-1185">Reference proteome</keyword>
<reference evidence="3" key="2">
    <citation type="submission" date="2025-08" db="UniProtKB">
        <authorList>
            <consortium name="RefSeq"/>
        </authorList>
    </citation>
    <scope>IDENTIFICATION</scope>
    <source>
        <strain evidence="3">S238N-H82</strain>
        <tissue evidence="3">Testes</tissue>
    </source>
</reference>